<gene>
    <name evidence="1" type="ORF">MCOR_49281</name>
</gene>
<proteinExistence type="predicted"/>
<sequence>MPNETEIPFDKPHWSGGPYDALLCMNGVSADSSKYNEVEGKDKSQYILKISNFSESDVDCEYECVFGVDITRTTLHLNKKDYEYIPARGTTSVISSLMYGQFSVNIHIVKVWPTPDCEIIFELALKSRKLFDRLHLKSCPQNYTENKNEIQVHLRLNFTKRVRMSKMKNGKLFSVNMSLKHVLRSDVCSGEMLISCQIGTRRIEVERKQFDTCPVTDTSVVMNTKLKILICGGGNGAHCLAVFASQRKNIEVNILTLHEGSADLWNSSLKEGGLTISATQPDGSVENIESSPSFVTKDAAAAMNQIQVVFIVAPAYRHELYIRSILPYINRNMLVVGLPGHAGFELQCKYILGDKSRICTIVGFDSLPWGCRVVDYGKHVRLLGKKDVVYATMLTGFDCQLQCLVIETIQYILGEKPVIKLASNFLSVSLMAGSILHPPLMYGKWKDWDGQPLTEVPSYFYNSK</sequence>
<dbReference type="InterPro" id="IPR013328">
    <property type="entry name" value="6PGD_dom2"/>
</dbReference>
<dbReference type="Gene3D" id="3.40.50.720">
    <property type="entry name" value="NAD(P)-binding Rossmann-like Domain"/>
    <property type="match status" value="1"/>
</dbReference>
<reference evidence="1 2" key="1">
    <citation type="submission" date="2020-06" db="EMBL/GenBank/DDBJ databases">
        <authorList>
            <person name="Li R."/>
            <person name="Bekaert M."/>
        </authorList>
    </citation>
    <scope>NUCLEOTIDE SEQUENCE [LARGE SCALE GENOMIC DNA]</scope>
    <source>
        <strain evidence="2">wild</strain>
    </source>
</reference>
<dbReference type="InterPro" id="IPR051729">
    <property type="entry name" value="Opine/Lysopine_DH"/>
</dbReference>
<accession>A0A6J8E9F4</accession>
<dbReference type="PANTHER" id="PTHR38015:SF1">
    <property type="entry name" value="OPINE DEHYDROGENASE DOMAIN-CONTAINING PROTEIN"/>
    <property type="match status" value="1"/>
</dbReference>
<protein>
    <submittedName>
        <fullName evidence="1">Uncharacterized protein</fullName>
    </submittedName>
</protein>
<dbReference type="Proteomes" id="UP000507470">
    <property type="component" value="Unassembled WGS sequence"/>
</dbReference>
<dbReference type="EMBL" id="CACVKT020008674">
    <property type="protein sequence ID" value="CAC5416686.1"/>
    <property type="molecule type" value="Genomic_DNA"/>
</dbReference>
<dbReference type="Gene3D" id="1.10.1040.10">
    <property type="entry name" value="N-(1-d-carboxylethyl)-l-norvaline Dehydrogenase, domain 2"/>
    <property type="match status" value="1"/>
</dbReference>
<name>A0A6J8E9F4_MYTCO</name>
<keyword evidence="2" id="KW-1185">Reference proteome</keyword>
<dbReference type="InterPro" id="IPR036291">
    <property type="entry name" value="NAD(P)-bd_dom_sf"/>
</dbReference>
<dbReference type="PANTHER" id="PTHR38015">
    <property type="entry name" value="BLR6086 PROTEIN"/>
    <property type="match status" value="1"/>
</dbReference>
<evidence type="ECO:0000313" key="2">
    <source>
        <dbReference type="Proteomes" id="UP000507470"/>
    </source>
</evidence>
<evidence type="ECO:0000313" key="1">
    <source>
        <dbReference type="EMBL" id="CAC5416686.1"/>
    </source>
</evidence>
<dbReference type="SUPFAM" id="SSF51735">
    <property type="entry name" value="NAD(P)-binding Rossmann-fold domains"/>
    <property type="match status" value="1"/>
</dbReference>
<dbReference type="AlphaFoldDB" id="A0A6J8E9F4"/>
<dbReference type="OrthoDB" id="6058913at2759"/>
<organism evidence="1 2">
    <name type="scientific">Mytilus coruscus</name>
    <name type="common">Sea mussel</name>
    <dbReference type="NCBI Taxonomy" id="42192"/>
    <lineage>
        <taxon>Eukaryota</taxon>
        <taxon>Metazoa</taxon>
        <taxon>Spiralia</taxon>
        <taxon>Lophotrochozoa</taxon>
        <taxon>Mollusca</taxon>
        <taxon>Bivalvia</taxon>
        <taxon>Autobranchia</taxon>
        <taxon>Pteriomorphia</taxon>
        <taxon>Mytilida</taxon>
        <taxon>Mytiloidea</taxon>
        <taxon>Mytilidae</taxon>
        <taxon>Mytilinae</taxon>
        <taxon>Mytilus</taxon>
    </lineage>
</organism>